<protein>
    <submittedName>
        <fullName evidence="2">Collagen triple helix repeat family protein</fullName>
    </submittedName>
</protein>
<dbReference type="Proteomes" id="UP000225878">
    <property type="component" value="Segment"/>
</dbReference>
<evidence type="ECO:0000313" key="3">
    <source>
        <dbReference type="Proteomes" id="UP000225878"/>
    </source>
</evidence>
<proteinExistence type="predicted"/>
<keyword evidence="3" id="KW-1185">Reference proteome</keyword>
<feature type="compositionally biased region" description="Low complexity" evidence="1">
    <location>
        <begin position="54"/>
        <end position="69"/>
    </location>
</feature>
<reference evidence="2" key="1">
    <citation type="submission" date="2016-11" db="EMBL/GenBank/DDBJ databases">
        <title>The complete genome sequence of Cyanosiphovirus S-ESS1.</title>
        <authorList>
            <person name="Han Y."/>
        </authorList>
    </citation>
    <scope>NUCLEOTIDE SEQUENCE [LARGE SCALE GENOMIC DNA]</scope>
</reference>
<feature type="region of interest" description="Disordered" evidence="1">
    <location>
        <begin position="37"/>
        <end position="77"/>
    </location>
</feature>
<dbReference type="RefSeq" id="YP_009997118.1">
    <property type="nucleotide sequence ID" value="NC_052968.1"/>
</dbReference>
<accession>A0A1V0DX45</accession>
<dbReference type="EMBL" id="KY249644">
    <property type="protein sequence ID" value="ARB05735.1"/>
    <property type="molecule type" value="Genomic_DNA"/>
</dbReference>
<evidence type="ECO:0000313" key="2">
    <source>
        <dbReference type="EMBL" id="ARB05735.1"/>
    </source>
</evidence>
<sequence>MKPIYFLMLTVMLTMTYGTAKAVEPVRPCNAVNSCTQPDPVPGPPGPAGPAGPAGPKGDTGPAGPKGDTSYAGLSDPGFQNMLQTRTPTAGQVTIAGGLNMNQNYATSVTAAVRYGVTNCFDVVGAVDVDRNENVSAYVGFTMAVNKCSPARYQPIMDDNAAYTGKLK</sequence>
<feature type="compositionally biased region" description="Pro residues" evidence="1">
    <location>
        <begin position="39"/>
        <end position="50"/>
    </location>
</feature>
<organism evidence="2">
    <name type="scientific">Synechococcus virus S-ESS1</name>
    <dbReference type="NCBI Taxonomy" id="1964565"/>
    <lineage>
        <taxon>Viruses</taxon>
        <taxon>Duplodnaviria</taxon>
        <taxon>Heunggongvirae</taxon>
        <taxon>Uroviricota</taxon>
        <taxon>Caudoviricetes</taxon>
        <taxon>Casjensviridae</taxon>
        <taxon>Sessunavirus</taxon>
        <taxon>Sessunavirus SESS1</taxon>
    </lineage>
</organism>
<keyword evidence="2" id="KW-0176">Collagen</keyword>
<dbReference type="GeneID" id="62679263"/>
<dbReference type="Gene3D" id="1.20.5.320">
    <property type="entry name" value="6-Phosphogluconate Dehydrogenase, domain 3"/>
    <property type="match status" value="1"/>
</dbReference>
<name>A0A1V0DX45_9CAUD</name>
<dbReference type="KEGG" id="vg:62679263"/>
<evidence type="ECO:0000256" key="1">
    <source>
        <dbReference type="SAM" id="MobiDB-lite"/>
    </source>
</evidence>